<gene>
    <name evidence="2" type="ORF">HMPREF9397_2040</name>
</gene>
<evidence type="ECO:0000313" key="3">
    <source>
        <dbReference type="Proteomes" id="UP000003378"/>
    </source>
</evidence>
<dbReference type="RefSeq" id="WP_002920236.1">
    <property type="nucleotide sequence ID" value="NZ_GL883609.1"/>
</dbReference>
<keyword evidence="1" id="KW-1133">Transmembrane helix</keyword>
<keyword evidence="1" id="KW-0472">Membrane</keyword>
<dbReference type="EMBL" id="AFDP01000024">
    <property type="protein sequence ID" value="EGG39018.1"/>
    <property type="molecule type" value="Genomic_DNA"/>
</dbReference>
<name>F3SLL7_STRSA</name>
<protein>
    <submittedName>
        <fullName evidence="2">Uncharacterized protein</fullName>
    </submittedName>
</protein>
<accession>F3SLL7</accession>
<keyword evidence="1" id="KW-0812">Transmembrane</keyword>
<dbReference type="PATRIC" id="fig|888824.3.peg.1994"/>
<proteinExistence type="predicted"/>
<evidence type="ECO:0000313" key="2">
    <source>
        <dbReference type="EMBL" id="EGG39018.1"/>
    </source>
</evidence>
<sequence length="122" mass="12150">MKKTYKKSFGKITNKKNTFIKIVLGSVSLALVFLGIGAVFAPQIAVALLGSQFAGFSGAALTNAVLAYLGGGAIAAGGLGVAGGTMVIAGGGALLGLNIGMMSSSSFVLLKKVLVNPTQNMV</sequence>
<evidence type="ECO:0000256" key="1">
    <source>
        <dbReference type="SAM" id="Phobius"/>
    </source>
</evidence>
<dbReference type="AlphaFoldDB" id="F3SLL7"/>
<comment type="caution">
    <text evidence="2">The sequence shown here is derived from an EMBL/GenBank/DDBJ whole genome shotgun (WGS) entry which is preliminary data.</text>
</comment>
<reference evidence="2 3" key="1">
    <citation type="submission" date="2011-03" db="EMBL/GenBank/DDBJ databases">
        <authorList>
            <person name="Muzny D."/>
            <person name="Qin X."/>
            <person name="Deng J."/>
            <person name="Jiang H."/>
            <person name="Liu Y."/>
            <person name="Qu J."/>
            <person name="Song X.-Z."/>
            <person name="Zhang L."/>
            <person name="Thornton R."/>
            <person name="Coyle M."/>
            <person name="Francisco L."/>
            <person name="Jackson L."/>
            <person name="Javaid M."/>
            <person name="Korchina V."/>
            <person name="Kovar C."/>
            <person name="Mata R."/>
            <person name="Mathew T."/>
            <person name="Ngo R."/>
            <person name="Nguyen L."/>
            <person name="Nguyen N."/>
            <person name="Okwuonu G."/>
            <person name="Ongeri F."/>
            <person name="Pham C."/>
            <person name="Simmons D."/>
            <person name="Wilczek-Boney K."/>
            <person name="Hale W."/>
            <person name="Jakkamsetti A."/>
            <person name="Pham P."/>
            <person name="Ruth R."/>
            <person name="San Lucas F."/>
            <person name="Warren J."/>
            <person name="Zhang J."/>
            <person name="Zhao Z."/>
            <person name="Zhou C."/>
            <person name="Zhu D."/>
            <person name="Lee S."/>
            <person name="Bess C."/>
            <person name="Blankenburg K."/>
            <person name="Forbes L."/>
            <person name="Fu Q."/>
            <person name="Gubbala S."/>
            <person name="Hirani K."/>
            <person name="Jayaseelan J.C."/>
            <person name="Lara F."/>
            <person name="Munidasa M."/>
            <person name="Palculict T."/>
            <person name="Patil S."/>
            <person name="Pu L.-L."/>
            <person name="Saada N."/>
            <person name="Tang L."/>
            <person name="Weissenberger G."/>
            <person name="Zhu Y."/>
            <person name="Hemphill L."/>
            <person name="Shang Y."/>
            <person name="Youmans B."/>
            <person name="Ayvaz T."/>
            <person name="Ross M."/>
            <person name="Santibanez J."/>
            <person name="Aqrawi P."/>
            <person name="Gross S."/>
            <person name="Joshi V."/>
            <person name="Fowler G."/>
            <person name="Nazareth L."/>
            <person name="Reid J."/>
            <person name="Worley K."/>
            <person name="Petrosino J."/>
            <person name="Highlander S."/>
            <person name="Gibbs R."/>
        </authorList>
    </citation>
    <scope>NUCLEOTIDE SEQUENCE [LARGE SCALE GENOMIC DNA]</scope>
    <source>
        <strain evidence="2 3">SK1087</strain>
    </source>
</reference>
<feature type="transmembrane region" description="Helical" evidence="1">
    <location>
        <begin position="65"/>
        <end position="97"/>
    </location>
</feature>
<dbReference type="Proteomes" id="UP000003378">
    <property type="component" value="Unassembled WGS sequence"/>
</dbReference>
<organism evidence="2 3">
    <name type="scientific">Streptococcus sanguinis SK1087</name>
    <dbReference type="NCBI Taxonomy" id="888824"/>
    <lineage>
        <taxon>Bacteria</taxon>
        <taxon>Bacillati</taxon>
        <taxon>Bacillota</taxon>
        <taxon>Bacilli</taxon>
        <taxon>Lactobacillales</taxon>
        <taxon>Streptococcaceae</taxon>
        <taxon>Streptococcus</taxon>
    </lineage>
</organism>
<feature type="transmembrane region" description="Helical" evidence="1">
    <location>
        <begin position="20"/>
        <end position="45"/>
    </location>
</feature>
<dbReference type="HOGENOM" id="CLU_2025500_0_0_9"/>